<reference evidence="8 9" key="1">
    <citation type="submission" date="2019-08" db="EMBL/GenBank/DDBJ databases">
        <title>Prosopis cineraria nodule microbiome.</title>
        <authorList>
            <person name="Ali R."/>
            <person name="Chaluvadi S.R."/>
            <person name="Wang X."/>
        </authorList>
    </citation>
    <scope>NUCLEOTIDE SEQUENCE [LARGE SCALE GENOMIC DNA]</scope>
    <source>
        <strain evidence="8 9">BG7</strain>
        <plasmid evidence="8 9">unnamed</plasmid>
    </source>
</reference>
<feature type="domain" description="RNA polymerase sigma factor 70 region 4 type 2" evidence="7">
    <location>
        <begin position="112"/>
        <end position="163"/>
    </location>
</feature>
<dbReference type="NCBIfam" id="TIGR02937">
    <property type="entry name" value="sigma70-ECF"/>
    <property type="match status" value="1"/>
</dbReference>
<dbReference type="InterPro" id="IPR036388">
    <property type="entry name" value="WH-like_DNA-bd_sf"/>
</dbReference>
<keyword evidence="3" id="KW-0731">Sigma factor</keyword>
<dbReference type="InterPro" id="IPR013325">
    <property type="entry name" value="RNA_pol_sigma_r2"/>
</dbReference>
<dbReference type="EMBL" id="CP043499">
    <property type="protein sequence ID" value="QFY63811.1"/>
    <property type="molecule type" value="Genomic_DNA"/>
</dbReference>
<dbReference type="SUPFAM" id="SSF88659">
    <property type="entry name" value="Sigma3 and sigma4 domains of RNA polymerase sigma factors"/>
    <property type="match status" value="1"/>
</dbReference>
<evidence type="ECO:0000256" key="1">
    <source>
        <dbReference type="ARBA" id="ARBA00010641"/>
    </source>
</evidence>
<proteinExistence type="inferred from homology"/>
<evidence type="ECO:0000313" key="8">
    <source>
        <dbReference type="EMBL" id="QFY63811.1"/>
    </source>
</evidence>
<evidence type="ECO:0000256" key="5">
    <source>
        <dbReference type="ARBA" id="ARBA00023163"/>
    </source>
</evidence>
<feature type="domain" description="RNA polymerase sigma-70 region 2" evidence="6">
    <location>
        <begin position="20"/>
        <end position="84"/>
    </location>
</feature>
<evidence type="ECO:0000256" key="2">
    <source>
        <dbReference type="ARBA" id="ARBA00023015"/>
    </source>
</evidence>
<dbReference type="AlphaFoldDB" id="A0A5Q0CHL3"/>
<dbReference type="Proteomes" id="UP000326881">
    <property type="component" value="Plasmid unnamed"/>
</dbReference>
<dbReference type="InterPro" id="IPR007627">
    <property type="entry name" value="RNA_pol_sigma70_r2"/>
</dbReference>
<name>A0A5Q0CHL3_9HYPH</name>
<dbReference type="PANTHER" id="PTHR43133:SF8">
    <property type="entry name" value="RNA POLYMERASE SIGMA FACTOR HI_1459-RELATED"/>
    <property type="match status" value="1"/>
</dbReference>
<evidence type="ECO:0000313" key="9">
    <source>
        <dbReference type="Proteomes" id="UP000326881"/>
    </source>
</evidence>
<evidence type="ECO:0000259" key="7">
    <source>
        <dbReference type="Pfam" id="PF08281"/>
    </source>
</evidence>
<dbReference type="Pfam" id="PF04542">
    <property type="entry name" value="Sigma70_r2"/>
    <property type="match status" value="1"/>
</dbReference>
<dbReference type="RefSeq" id="WP_153273758.1">
    <property type="nucleotide sequence ID" value="NZ_CP043499.1"/>
</dbReference>
<dbReference type="InterPro" id="IPR013324">
    <property type="entry name" value="RNA_pol_sigma_r3/r4-like"/>
</dbReference>
<geneLocation type="plasmid" evidence="8 9">
    <name>unnamed</name>
</geneLocation>
<keyword evidence="8" id="KW-0614">Plasmid</keyword>
<evidence type="ECO:0000259" key="6">
    <source>
        <dbReference type="Pfam" id="PF04542"/>
    </source>
</evidence>
<protein>
    <submittedName>
        <fullName evidence="8">RNA polymerase sigma factor</fullName>
    </submittedName>
</protein>
<dbReference type="InterPro" id="IPR013249">
    <property type="entry name" value="RNA_pol_sigma70_r4_t2"/>
</dbReference>
<dbReference type="KEGG" id="rgr:FZ934_26715"/>
<sequence length="172" mass="19050">MDAQLIEQARAGDRNAFARLIEANYDFIHAVAWRWCGNAADAEDISQDVCIKLGAAIRGFNGASRFRTWLYTLTLNAARDHRRKVFREASRITAFASEPIAAGASDDALSAEVWVAVRALPDKQCDAVLLIYGEGLTHSQAADIMGCSESTVSWHVHEARKRLRSVFGRQEV</sequence>
<keyword evidence="4" id="KW-0238">DNA-binding</keyword>
<evidence type="ECO:0000256" key="3">
    <source>
        <dbReference type="ARBA" id="ARBA00023082"/>
    </source>
</evidence>
<evidence type="ECO:0000256" key="4">
    <source>
        <dbReference type="ARBA" id="ARBA00023125"/>
    </source>
</evidence>
<dbReference type="Pfam" id="PF08281">
    <property type="entry name" value="Sigma70_r4_2"/>
    <property type="match status" value="1"/>
</dbReference>
<dbReference type="SUPFAM" id="SSF88946">
    <property type="entry name" value="Sigma2 domain of RNA polymerase sigma factors"/>
    <property type="match status" value="1"/>
</dbReference>
<dbReference type="OrthoDB" id="9780326at2"/>
<dbReference type="GO" id="GO:0016987">
    <property type="term" value="F:sigma factor activity"/>
    <property type="evidence" value="ECO:0007669"/>
    <property type="project" value="UniProtKB-KW"/>
</dbReference>
<dbReference type="GO" id="GO:0006352">
    <property type="term" value="P:DNA-templated transcription initiation"/>
    <property type="evidence" value="ECO:0007669"/>
    <property type="project" value="InterPro"/>
</dbReference>
<dbReference type="InterPro" id="IPR014284">
    <property type="entry name" value="RNA_pol_sigma-70_dom"/>
</dbReference>
<organism evidence="8 9">
    <name type="scientific">Rhizobium grahamii</name>
    <dbReference type="NCBI Taxonomy" id="1120045"/>
    <lineage>
        <taxon>Bacteria</taxon>
        <taxon>Pseudomonadati</taxon>
        <taxon>Pseudomonadota</taxon>
        <taxon>Alphaproteobacteria</taxon>
        <taxon>Hyphomicrobiales</taxon>
        <taxon>Rhizobiaceae</taxon>
        <taxon>Rhizobium/Agrobacterium group</taxon>
        <taxon>Rhizobium</taxon>
    </lineage>
</organism>
<keyword evidence="5" id="KW-0804">Transcription</keyword>
<accession>A0A5Q0CHL3</accession>
<keyword evidence="2" id="KW-0805">Transcription regulation</keyword>
<comment type="similarity">
    <text evidence="1">Belongs to the sigma-70 factor family. ECF subfamily.</text>
</comment>
<dbReference type="CDD" id="cd06171">
    <property type="entry name" value="Sigma70_r4"/>
    <property type="match status" value="1"/>
</dbReference>
<dbReference type="Gene3D" id="1.10.10.10">
    <property type="entry name" value="Winged helix-like DNA-binding domain superfamily/Winged helix DNA-binding domain"/>
    <property type="match status" value="1"/>
</dbReference>
<dbReference type="InterPro" id="IPR039425">
    <property type="entry name" value="RNA_pol_sigma-70-like"/>
</dbReference>
<dbReference type="GO" id="GO:0003677">
    <property type="term" value="F:DNA binding"/>
    <property type="evidence" value="ECO:0007669"/>
    <property type="project" value="UniProtKB-KW"/>
</dbReference>
<dbReference type="PANTHER" id="PTHR43133">
    <property type="entry name" value="RNA POLYMERASE ECF-TYPE SIGMA FACTO"/>
    <property type="match status" value="1"/>
</dbReference>
<dbReference type="Gene3D" id="1.10.1740.10">
    <property type="match status" value="1"/>
</dbReference>
<keyword evidence="9" id="KW-1185">Reference proteome</keyword>
<gene>
    <name evidence="8" type="ORF">FZ934_26715</name>
</gene>